<dbReference type="Pfam" id="PF03734">
    <property type="entry name" value="YkuD"/>
    <property type="match status" value="1"/>
</dbReference>
<dbReference type="InterPro" id="IPR052905">
    <property type="entry name" value="LD-transpeptidase_YkuD-like"/>
</dbReference>
<keyword evidence="4 7" id="KW-0133">Cell shape</keyword>
<evidence type="ECO:0000256" key="3">
    <source>
        <dbReference type="ARBA" id="ARBA00022679"/>
    </source>
</evidence>
<dbReference type="InterPro" id="IPR002477">
    <property type="entry name" value="Peptidoglycan-bd-like"/>
</dbReference>
<evidence type="ECO:0000256" key="6">
    <source>
        <dbReference type="ARBA" id="ARBA00023316"/>
    </source>
</evidence>
<dbReference type="Pfam" id="PF20142">
    <property type="entry name" value="Scaffold"/>
    <property type="match status" value="1"/>
</dbReference>
<dbReference type="PROSITE" id="PS52029">
    <property type="entry name" value="LD_TPASE"/>
    <property type="match status" value="1"/>
</dbReference>
<keyword evidence="10" id="KW-1185">Reference proteome</keyword>
<evidence type="ECO:0000313" key="9">
    <source>
        <dbReference type="EMBL" id="MTI24774.1"/>
    </source>
</evidence>
<dbReference type="Gene3D" id="2.40.440.10">
    <property type="entry name" value="L,D-transpeptidase catalytic domain-like"/>
    <property type="match status" value="1"/>
</dbReference>
<sequence length="591" mass="70193">MVLLLYFLSQKQHMIKPQQIILLLFFICLALFSCSNKTDFEIKNDKIRSLIKIGSDSINAQTYFPDKDVRNYLHGEFDDFYKEREYNLAWLNFEEPEKQADELLEALDNAAENGLKPENYDTKEIEELLSSIYNIESQKLRRKKWRRKLIKTKKFKEKMREEDTVRFKDIAQLDFLLTASYLTYSSHLLSGRIDPNEKEEWFAPRRKKDLSEHLAKAIKQNEIKESLKELEPSHKQYALLRDYLVYLRQALGNDIPEIGQPLQANDQGYEVVKAKKRLALWKNTDINLEDSTVYDKSTTEAVKRFQTINGLEPTGEIDQKTLALLNMPLFYWIDKIETNMERMRWLQQDFGDQYILVNIPAYELKVMRKNKAELSMKVIVGTNYKKTPVFSDTLEYVVFNPTWTVPTEIAIEEMLPRIKKEKDYLESRNLQLYDGWSINSEQLKQKDVDWDDIDSTNWTFRIVEAPGPTNSLGRIKFMMPNSQFIYLHDTPAHHLFYRKERTFSHGCIRVEKPLELAEYVLDWDRKKINKYIDSEKTQNVILDEEIPVHIVYWSAWVDENGLINFREDIYHHDQTHQEKIRLKEKIIAYAE</sequence>
<evidence type="ECO:0000256" key="4">
    <source>
        <dbReference type="ARBA" id="ARBA00022960"/>
    </source>
</evidence>
<keyword evidence="6 7" id="KW-0961">Cell wall biogenesis/degradation</keyword>
<dbReference type="Proteomes" id="UP000798808">
    <property type="component" value="Unassembled WGS sequence"/>
</dbReference>
<proteinExistence type="inferred from homology"/>
<feature type="active site" description="Nucleophile" evidence="7">
    <location>
        <position position="507"/>
    </location>
</feature>
<comment type="caution">
    <text evidence="9">The sequence shown here is derived from an EMBL/GenBank/DDBJ whole genome shotgun (WGS) entry which is preliminary data.</text>
</comment>
<evidence type="ECO:0000256" key="7">
    <source>
        <dbReference type="PROSITE-ProRule" id="PRU01373"/>
    </source>
</evidence>
<dbReference type="Pfam" id="PF01471">
    <property type="entry name" value="PG_binding_1"/>
    <property type="match status" value="1"/>
</dbReference>
<protein>
    <recommendedName>
        <fullName evidence="8">L,D-TPase catalytic domain-containing protein</fullName>
    </recommendedName>
</protein>
<gene>
    <name evidence="9" type="ORF">E1163_07465</name>
</gene>
<evidence type="ECO:0000256" key="5">
    <source>
        <dbReference type="ARBA" id="ARBA00022984"/>
    </source>
</evidence>
<dbReference type="SUPFAM" id="SSF47090">
    <property type="entry name" value="PGBD-like"/>
    <property type="match status" value="1"/>
</dbReference>
<dbReference type="SUPFAM" id="SSF141523">
    <property type="entry name" value="L,D-transpeptidase catalytic domain-like"/>
    <property type="match status" value="1"/>
</dbReference>
<evidence type="ECO:0000259" key="8">
    <source>
        <dbReference type="PROSITE" id="PS52029"/>
    </source>
</evidence>
<evidence type="ECO:0000256" key="2">
    <source>
        <dbReference type="ARBA" id="ARBA00005992"/>
    </source>
</evidence>
<dbReference type="InterPro" id="IPR036365">
    <property type="entry name" value="PGBD-like_sf"/>
</dbReference>
<comment type="similarity">
    <text evidence="2">Belongs to the YkuD family.</text>
</comment>
<organism evidence="9 10">
    <name type="scientific">Fulvivirga kasyanovii</name>
    <dbReference type="NCBI Taxonomy" id="396812"/>
    <lineage>
        <taxon>Bacteria</taxon>
        <taxon>Pseudomonadati</taxon>
        <taxon>Bacteroidota</taxon>
        <taxon>Cytophagia</taxon>
        <taxon>Cytophagales</taxon>
        <taxon>Fulvivirgaceae</taxon>
        <taxon>Fulvivirga</taxon>
    </lineage>
</organism>
<evidence type="ECO:0000256" key="1">
    <source>
        <dbReference type="ARBA" id="ARBA00004752"/>
    </source>
</evidence>
<evidence type="ECO:0000313" key="10">
    <source>
        <dbReference type="Proteomes" id="UP000798808"/>
    </source>
</evidence>
<dbReference type="InterPro" id="IPR005490">
    <property type="entry name" value="LD_TPept_cat_dom"/>
</dbReference>
<reference evidence="9 10" key="1">
    <citation type="submission" date="2019-02" db="EMBL/GenBank/DDBJ databases">
        <authorList>
            <person name="Goldberg S.R."/>
            <person name="Haltli B.A."/>
            <person name="Correa H."/>
            <person name="Russell K.G."/>
        </authorList>
    </citation>
    <scope>NUCLEOTIDE SEQUENCE [LARGE SCALE GENOMIC DNA]</scope>
    <source>
        <strain evidence="9 10">JCM 16186</strain>
    </source>
</reference>
<dbReference type="InterPro" id="IPR036366">
    <property type="entry name" value="PGBDSf"/>
</dbReference>
<dbReference type="PANTHER" id="PTHR41533:SF2">
    <property type="entry name" value="BLR7131 PROTEIN"/>
    <property type="match status" value="1"/>
</dbReference>
<keyword evidence="5 7" id="KW-0573">Peptidoglycan synthesis</keyword>
<dbReference type="InterPro" id="IPR045380">
    <property type="entry name" value="LD_TPept_scaffold_dom"/>
</dbReference>
<dbReference type="InterPro" id="IPR038063">
    <property type="entry name" value="Transpep_catalytic_dom"/>
</dbReference>
<feature type="domain" description="L,D-TPase catalytic" evidence="8">
    <location>
        <begin position="353"/>
        <end position="531"/>
    </location>
</feature>
<keyword evidence="3" id="KW-0808">Transferase</keyword>
<dbReference type="CDD" id="cd16913">
    <property type="entry name" value="YkuD_like"/>
    <property type="match status" value="1"/>
</dbReference>
<dbReference type="Gene3D" id="1.10.101.10">
    <property type="entry name" value="PGBD-like superfamily/PGBD"/>
    <property type="match status" value="1"/>
</dbReference>
<dbReference type="EMBL" id="SMLW01000452">
    <property type="protein sequence ID" value="MTI24774.1"/>
    <property type="molecule type" value="Genomic_DNA"/>
</dbReference>
<accession>A0ABW9RL14</accession>
<feature type="active site" description="Proton donor/acceptor" evidence="7">
    <location>
        <position position="488"/>
    </location>
</feature>
<dbReference type="PANTHER" id="PTHR41533">
    <property type="entry name" value="L,D-TRANSPEPTIDASE HI_1667-RELATED"/>
    <property type="match status" value="1"/>
</dbReference>
<comment type="pathway">
    <text evidence="1 7">Cell wall biogenesis; peptidoglycan biosynthesis.</text>
</comment>
<name>A0ABW9RL14_9BACT</name>